<comment type="caution">
    <text evidence="5">The sequence shown here is derived from an EMBL/GenBank/DDBJ whole genome shotgun (WGS) entry which is preliminary data.</text>
</comment>
<evidence type="ECO:0000256" key="2">
    <source>
        <dbReference type="ARBA" id="ARBA00022679"/>
    </source>
</evidence>
<comment type="similarity">
    <text evidence="1 3">Belongs to the sulfotransferase 1 family.</text>
</comment>
<protein>
    <recommendedName>
        <fullName evidence="3">Sulfotransferase</fullName>
        <ecNumber evidence="3">2.8.2.-</ecNumber>
    </recommendedName>
</protein>
<sequence length="490" mass="55802">MEDFLKTLPQHTCSWSKGTVTFYKYQGFWNIQDFLEGEIIAQQSFKAQPNDIFLCSCPKTGTTWLKALAFAIVTREKFNESTSPLLTTMPHECIPFLEKDLKQIEDNHKNSSFPLVATHLSYTSLPESVISSDCKIVYIYRNIKDVINSNHHFIPAALNIPMEDVSFKETFDEFCQGISWYGPYWDHILGYWKASQERPGRILFLKYEDMKKDPKSNVKKLAEFIGYPFSVEEENAGVVDNIIKLCSFDKLRNLEVNKTGMHRPEDFPIENRLYFRKAEDGDWENYFTDEMKRNIDNLVDQKLSAGLNVTKNSTNVTGNNKNWTNVIDPIEINIASKNSSKAKSHRKVVFYNPRVEADVGDKHNMVRITVVEVAQSTTMGVGTSTTPMQQKEQEAVKCGEPIRDASVQPFGEFPNDQATRVACESFIEVMNKATPVGSTPSSQHIKPVSNSFATLNEEDNVFENADTSNIGNDSNVFKDATKVMDIWFDE</sequence>
<feature type="domain" description="Sulfotransferase" evidence="4">
    <location>
        <begin position="49"/>
        <end position="304"/>
    </location>
</feature>
<dbReference type="Proteomes" id="UP000245207">
    <property type="component" value="Unassembled WGS sequence"/>
</dbReference>
<organism evidence="5 6">
    <name type="scientific">Artemisia annua</name>
    <name type="common">Sweet wormwood</name>
    <dbReference type="NCBI Taxonomy" id="35608"/>
    <lineage>
        <taxon>Eukaryota</taxon>
        <taxon>Viridiplantae</taxon>
        <taxon>Streptophyta</taxon>
        <taxon>Embryophyta</taxon>
        <taxon>Tracheophyta</taxon>
        <taxon>Spermatophyta</taxon>
        <taxon>Magnoliopsida</taxon>
        <taxon>eudicotyledons</taxon>
        <taxon>Gunneridae</taxon>
        <taxon>Pentapetalae</taxon>
        <taxon>asterids</taxon>
        <taxon>campanulids</taxon>
        <taxon>Asterales</taxon>
        <taxon>Asteraceae</taxon>
        <taxon>Asteroideae</taxon>
        <taxon>Anthemideae</taxon>
        <taxon>Artemisiinae</taxon>
        <taxon>Artemisia</taxon>
    </lineage>
</organism>
<evidence type="ECO:0000256" key="1">
    <source>
        <dbReference type="ARBA" id="ARBA00005771"/>
    </source>
</evidence>
<dbReference type="GO" id="GO:0008146">
    <property type="term" value="F:sulfotransferase activity"/>
    <property type="evidence" value="ECO:0007669"/>
    <property type="project" value="InterPro"/>
</dbReference>
<name>A0A2U1MRA4_ARTAN</name>
<dbReference type="STRING" id="35608.A0A2U1MRA4"/>
<dbReference type="EMBL" id="PKPP01004559">
    <property type="protein sequence ID" value="PWA63801.1"/>
    <property type="molecule type" value="Genomic_DNA"/>
</dbReference>
<evidence type="ECO:0000313" key="5">
    <source>
        <dbReference type="EMBL" id="PWA63801.1"/>
    </source>
</evidence>
<dbReference type="SUPFAM" id="SSF52540">
    <property type="entry name" value="P-loop containing nucleoside triphosphate hydrolases"/>
    <property type="match status" value="1"/>
</dbReference>
<gene>
    <name evidence="5" type="ORF">CTI12_AA316950</name>
</gene>
<proteinExistence type="inferred from homology"/>
<evidence type="ECO:0000313" key="6">
    <source>
        <dbReference type="Proteomes" id="UP000245207"/>
    </source>
</evidence>
<dbReference type="OrthoDB" id="205623at2759"/>
<dbReference type="AlphaFoldDB" id="A0A2U1MRA4"/>
<accession>A0A2U1MRA4</accession>
<dbReference type="Gene3D" id="3.40.50.300">
    <property type="entry name" value="P-loop containing nucleotide triphosphate hydrolases"/>
    <property type="match status" value="1"/>
</dbReference>
<evidence type="ECO:0000259" key="4">
    <source>
        <dbReference type="Pfam" id="PF00685"/>
    </source>
</evidence>
<evidence type="ECO:0000256" key="3">
    <source>
        <dbReference type="RuleBase" id="RU361155"/>
    </source>
</evidence>
<dbReference type="InterPro" id="IPR027417">
    <property type="entry name" value="P-loop_NTPase"/>
</dbReference>
<dbReference type="PANTHER" id="PTHR11783">
    <property type="entry name" value="SULFOTRANSFERASE SULT"/>
    <property type="match status" value="1"/>
</dbReference>
<dbReference type="Pfam" id="PF00685">
    <property type="entry name" value="Sulfotransfer_1"/>
    <property type="match status" value="1"/>
</dbReference>
<dbReference type="InterPro" id="IPR000863">
    <property type="entry name" value="Sulfotransferase_dom"/>
</dbReference>
<reference evidence="5 6" key="1">
    <citation type="journal article" date="2018" name="Mol. Plant">
        <title>The genome of Artemisia annua provides insight into the evolution of Asteraceae family and artemisinin biosynthesis.</title>
        <authorList>
            <person name="Shen Q."/>
            <person name="Zhang L."/>
            <person name="Liao Z."/>
            <person name="Wang S."/>
            <person name="Yan T."/>
            <person name="Shi P."/>
            <person name="Liu M."/>
            <person name="Fu X."/>
            <person name="Pan Q."/>
            <person name="Wang Y."/>
            <person name="Lv Z."/>
            <person name="Lu X."/>
            <person name="Zhang F."/>
            <person name="Jiang W."/>
            <person name="Ma Y."/>
            <person name="Chen M."/>
            <person name="Hao X."/>
            <person name="Li L."/>
            <person name="Tang Y."/>
            <person name="Lv G."/>
            <person name="Zhou Y."/>
            <person name="Sun X."/>
            <person name="Brodelius P.E."/>
            <person name="Rose J.K.C."/>
            <person name="Tang K."/>
        </authorList>
    </citation>
    <scope>NUCLEOTIDE SEQUENCE [LARGE SCALE GENOMIC DNA]</scope>
    <source>
        <strain evidence="6">cv. Huhao1</strain>
        <tissue evidence="5">Leaf</tissue>
    </source>
</reference>
<keyword evidence="2 3" id="KW-0808">Transferase</keyword>
<keyword evidence="6" id="KW-1185">Reference proteome</keyword>
<dbReference type="EC" id="2.8.2.-" evidence="3"/>